<evidence type="ECO:0008006" key="2">
    <source>
        <dbReference type="Google" id="ProtNLM"/>
    </source>
</evidence>
<protein>
    <recommendedName>
        <fullName evidence="2">Polyketide cyclase / dehydrase and lipid transport</fullName>
    </recommendedName>
</protein>
<dbReference type="AlphaFoldDB" id="A0A1J5TA21"/>
<gene>
    <name evidence="1" type="ORF">GALL_55170</name>
</gene>
<dbReference type="SUPFAM" id="SSF55961">
    <property type="entry name" value="Bet v1-like"/>
    <property type="match status" value="1"/>
</dbReference>
<reference evidence="1" key="1">
    <citation type="submission" date="2016-10" db="EMBL/GenBank/DDBJ databases">
        <title>Sequence of Gallionella enrichment culture.</title>
        <authorList>
            <person name="Poehlein A."/>
            <person name="Muehling M."/>
            <person name="Daniel R."/>
        </authorList>
    </citation>
    <scope>NUCLEOTIDE SEQUENCE</scope>
</reference>
<name>A0A1J5TA21_9ZZZZ</name>
<sequence>MRFIKLGLISAIVLFAVIMLLSLLFPSTVIVSRAVNINVPKDSIVYLVKDFDGWKIWVDGMQKSSVKIISKTEADLAGTKVLLDTTSNYSIKSSWQNKNSEMASVINLINDSSSKITVVQWQFEQHVKWYPWEKFASMMNDKILGTMMETNLARLKAIAEKTELPVTTEN</sequence>
<evidence type="ECO:0000313" key="1">
    <source>
        <dbReference type="EMBL" id="OIR13133.1"/>
    </source>
</evidence>
<accession>A0A1J5TA21</accession>
<dbReference type="EMBL" id="MLJW01000015">
    <property type="protein sequence ID" value="OIR13133.1"/>
    <property type="molecule type" value="Genomic_DNA"/>
</dbReference>
<comment type="caution">
    <text evidence="1">The sequence shown here is derived from an EMBL/GenBank/DDBJ whole genome shotgun (WGS) entry which is preliminary data.</text>
</comment>
<organism evidence="1">
    <name type="scientific">mine drainage metagenome</name>
    <dbReference type="NCBI Taxonomy" id="410659"/>
    <lineage>
        <taxon>unclassified sequences</taxon>
        <taxon>metagenomes</taxon>
        <taxon>ecological metagenomes</taxon>
    </lineage>
</organism>
<proteinExistence type="predicted"/>